<dbReference type="RefSeq" id="WP_136550370.1">
    <property type="nucleotide sequence ID" value="NZ_CP031093.1"/>
</dbReference>
<evidence type="ECO:0000313" key="4">
    <source>
        <dbReference type="Proteomes" id="UP000298049"/>
    </source>
</evidence>
<dbReference type="EMBL" id="CP031093">
    <property type="protein sequence ID" value="QCF27659.1"/>
    <property type="molecule type" value="Genomic_DNA"/>
</dbReference>
<reference evidence="3 4" key="1">
    <citation type="submission" date="2018-07" db="EMBL/GenBank/DDBJ databases">
        <title>Marsedoiliclastica nanhaica gen. nov. sp. nov., a novel marine hydrocarbonoclastic bacterium isolated from an in-situ enriched hydrocarbon-degrading consortium in deep-sea sediment.</title>
        <authorList>
            <person name="Dong C."/>
            <person name="Ma T."/>
            <person name="Liu R."/>
            <person name="Shao Z."/>
        </authorList>
    </citation>
    <scope>NUCLEOTIDE SEQUENCE [LARGE SCALE GENOMIC DNA]</scope>
    <source>
        <strain evidence="4">soil36-7</strain>
    </source>
</reference>
<dbReference type="Proteomes" id="UP000298049">
    <property type="component" value="Chromosome"/>
</dbReference>
<dbReference type="InterPro" id="IPR023213">
    <property type="entry name" value="CAT-like_dom_sf"/>
</dbReference>
<dbReference type="Gene3D" id="3.30.559.30">
    <property type="entry name" value="Nonribosomal peptide synthetase, condensation domain"/>
    <property type="match status" value="1"/>
</dbReference>
<dbReference type="KEGG" id="hmi:soil367_17970"/>
<evidence type="ECO:0000256" key="1">
    <source>
        <dbReference type="SAM" id="MobiDB-lite"/>
    </source>
</evidence>
<name>A0A4P7XKB4_9ALTE</name>
<accession>A0A4P7XKB4</accession>
<dbReference type="PANTHER" id="PTHR28037">
    <property type="entry name" value="ALCOHOL O-ACETYLTRANSFERASE 1-RELATED"/>
    <property type="match status" value="1"/>
</dbReference>
<dbReference type="GO" id="GO:0003824">
    <property type="term" value="F:catalytic activity"/>
    <property type="evidence" value="ECO:0007669"/>
    <property type="project" value="InterPro"/>
</dbReference>
<sequence length="462" mass="50817">MVAIEAISGSTSRPLGKGEQLWLRLSEASSSNAIFIVSLGGEVDPHRLDRALLNATKAFPILRAHVELGHGVPTLVFSGRCLVPLSVEARIADNHWKTIAEEETTRGIHPSEPLLWRARLLQGSDRSDFVLTFNHALTDGASLQLLVDAILRCYAADRDVLERMPPPRCYEDHLDGPSLSRAFARALPGVLLNLFKKKTAVAAAPLNPNIKPGAKPGTRFVFLDIDRRRSELLLKAAKAQRQSLHGILGAMLLLASRDAMSVRGPTTLAMSSAINVRPKLKGDFSKEVAYYASGFESRFTLAPDTTIRTLASQVNQDAKAKFTAENIALGIITKGLILKFKKRGQDLMAASARYSKTSLHFTNIGRMMVQPQYGDLEVLRIRPVPSVHFMNKPIVCLESNFFNGMLQLTFSYSAPLTDPAYVARLAGRYEELLNNVLDSGEPQHSTAEQQKEKDNVTAELQP</sequence>
<dbReference type="InterPro" id="IPR052058">
    <property type="entry name" value="Alcohol_O-acetyltransferase"/>
</dbReference>
<feature type="domain" description="Condensation" evidence="2">
    <location>
        <begin position="28"/>
        <end position="448"/>
    </location>
</feature>
<organism evidence="3 4">
    <name type="scientific">Hydrocarboniclastica marina</name>
    <dbReference type="NCBI Taxonomy" id="2259620"/>
    <lineage>
        <taxon>Bacteria</taxon>
        <taxon>Pseudomonadati</taxon>
        <taxon>Pseudomonadota</taxon>
        <taxon>Gammaproteobacteria</taxon>
        <taxon>Alteromonadales</taxon>
        <taxon>Alteromonadaceae</taxon>
        <taxon>Hydrocarboniclastica</taxon>
    </lineage>
</organism>
<dbReference type="Pfam" id="PF00668">
    <property type="entry name" value="Condensation"/>
    <property type="match status" value="1"/>
</dbReference>
<feature type="region of interest" description="Disordered" evidence="1">
    <location>
        <begin position="439"/>
        <end position="462"/>
    </location>
</feature>
<dbReference type="OrthoDB" id="5562587at2"/>
<evidence type="ECO:0000313" key="3">
    <source>
        <dbReference type="EMBL" id="QCF27659.1"/>
    </source>
</evidence>
<dbReference type="SUPFAM" id="SSF52777">
    <property type="entry name" value="CoA-dependent acyltransferases"/>
    <property type="match status" value="2"/>
</dbReference>
<evidence type="ECO:0000259" key="2">
    <source>
        <dbReference type="Pfam" id="PF00668"/>
    </source>
</evidence>
<dbReference type="PANTHER" id="PTHR28037:SF1">
    <property type="entry name" value="ALCOHOL O-ACETYLTRANSFERASE 1-RELATED"/>
    <property type="match status" value="1"/>
</dbReference>
<gene>
    <name evidence="3" type="ORF">soil367_17970</name>
</gene>
<dbReference type="Gene3D" id="3.30.559.10">
    <property type="entry name" value="Chloramphenicol acetyltransferase-like domain"/>
    <property type="match status" value="1"/>
</dbReference>
<protein>
    <recommendedName>
        <fullName evidence="2">Condensation domain-containing protein</fullName>
    </recommendedName>
</protein>
<proteinExistence type="predicted"/>
<keyword evidence="4" id="KW-1185">Reference proteome</keyword>
<dbReference type="AlphaFoldDB" id="A0A4P7XKB4"/>
<dbReference type="InterPro" id="IPR001242">
    <property type="entry name" value="Condensation_dom"/>
</dbReference>